<dbReference type="RefSeq" id="WP_007463888.1">
    <property type="nucleotide sequence ID" value="NZ_AMZO01000006.1"/>
</dbReference>
<reference evidence="1 2" key="1">
    <citation type="submission" date="2012-12" db="EMBL/GenBank/DDBJ databases">
        <title>Genome Assembly of Photobacterium sp. AK15.</title>
        <authorList>
            <person name="Khatri I."/>
            <person name="Vaidya B."/>
            <person name="Srinivas T.N.R."/>
            <person name="Subramanian S."/>
            <person name="Pinnaka A."/>
        </authorList>
    </citation>
    <scope>NUCLEOTIDE SEQUENCE [LARGE SCALE GENOMIC DNA]</scope>
    <source>
        <strain evidence="1 2">AK15</strain>
    </source>
</reference>
<evidence type="ECO:0000313" key="2">
    <source>
        <dbReference type="Proteomes" id="UP000011134"/>
    </source>
</evidence>
<dbReference type="PATRIC" id="fig|1056511.3.peg.1383"/>
<dbReference type="AlphaFoldDB" id="L8JDG3"/>
<accession>L8JDG3</accession>
<dbReference type="Proteomes" id="UP000011134">
    <property type="component" value="Unassembled WGS sequence"/>
</dbReference>
<dbReference type="OrthoDB" id="5817158at2"/>
<dbReference type="EMBL" id="AMZO01000006">
    <property type="protein sequence ID" value="ELR66855.1"/>
    <property type="molecule type" value="Genomic_DNA"/>
</dbReference>
<gene>
    <name evidence="1" type="ORF">C942_04554</name>
</gene>
<evidence type="ECO:0008006" key="3">
    <source>
        <dbReference type="Google" id="ProtNLM"/>
    </source>
</evidence>
<evidence type="ECO:0000313" key="1">
    <source>
        <dbReference type="EMBL" id="ELR66855.1"/>
    </source>
</evidence>
<dbReference type="PROSITE" id="PS51257">
    <property type="entry name" value="PROKAR_LIPOPROTEIN"/>
    <property type="match status" value="1"/>
</dbReference>
<name>L8JDG3_9GAMM</name>
<keyword evidence="2" id="KW-1185">Reference proteome</keyword>
<protein>
    <recommendedName>
        <fullName evidence="3">Lipoprotein</fullName>
    </recommendedName>
</protein>
<sequence length="126" mass="13534">MKHFFLASMLLGVVSCGGGGGGEDGTTVTGNPSSSLLNDNPAPANARFQQYQNHLFELQPDELNMAGNTLFLKVYLDSGSVLFLGQIDKNSTFSLPVSVPTREKVLKYDLFSDFAGEERVSGEVAL</sequence>
<organism evidence="1 2">
    <name type="scientific">Photobacterium marinum</name>
    <dbReference type="NCBI Taxonomy" id="1056511"/>
    <lineage>
        <taxon>Bacteria</taxon>
        <taxon>Pseudomonadati</taxon>
        <taxon>Pseudomonadota</taxon>
        <taxon>Gammaproteobacteria</taxon>
        <taxon>Vibrionales</taxon>
        <taxon>Vibrionaceae</taxon>
        <taxon>Photobacterium</taxon>
    </lineage>
</organism>
<comment type="caution">
    <text evidence="1">The sequence shown here is derived from an EMBL/GenBank/DDBJ whole genome shotgun (WGS) entry which is preliminary data.</text>
</comment>
<proteinExistence type="predicted"/>